<dbReference type="PIRSF" id="PIRSF039032">
    <property type="entry name" value="HigB-2"/>
    <property type="match status" value="1"/>
</dbReference>
<protein>
    <recommendedName>
        <fullName evidence="2">Addiction module toxin RelE</fullName>
    </recommendedName>
</protein>
<dbReference type="SUPFAM" id="SSF143011">
    <property type="entry name" value="RelE-like"/>
    <property type="match status" value="1"/>
</dbReference>
<sequence length="112" mass="13182">MAHQIISRIANFDKSIKKFKNKYKNIAQDLKILYQLLENNPFSGDEMFENCYKLRLKNSSTNKGKGGGFRVVYYVVTKDNRIYLIDIYSKSDQENIEKSHLLKLLKDENINQ</sequence>
<dbReference type="AlphaFoldDB" id="A0AAU6PH84"/>
<evidence type="ECO:0000313" key="1">
    <source>
        <dbReference type="EMBL" id="WXU00338.1"/>
    </source>
</evidence>
<reference evidence="1" key="1">
    <citation type="submission" date="2023-10" db="EMBL/GenBank/DDBJ databases">
        <title>The first scallop-associated chemosynthetic bacterial symbiont.</title>
        <authorList>
            <person name="Lin Y.-T."/>
            <person name="Sun J."/>
            <person name="Ip J.C.-H."/>
            <person name="He X."/>
            <person name="Gao Z.-M."/>
            <person name="Perez M."/>
            <person name="Xu T."/>
            <person name="Qian P.-Y."/>
            <person name="Qiu J.-W."/>
        </authorList>
    </citation>
    <scope>NUCLEOTIDE SEQUENCE</scope>
    <source>
        <strain evidence="1">Gill1</strain>
    </source>
</reference>
<dbReference type="EMBL" id="CP138327">
    <property type="protein sequence ID" value="WXU00338.1"/>
    <property type="molecule type" value="Genomic_DNA"/>
</dbReference>
<dbReference type="InterPro" id="IPR009387">
    <property type="entry name" value="HigB-2"/>
</dbReference>
<proteinExistence type="predicted"/>
<evidence type="ECO:0008006" key="2">
    <source>
        <dbReference type="Google" id="ProtNLM"/>
    </source>
</evidence>
<accession>A0AAU6PH84</accession>
<organism evidence="1">
    <name type="scientific">Catillopecten margaritatus gill symbiont</name>
    <dbReference type="NCBI Taxonomy" id="3083288"/>
    <lineage>
        <taxon>Bacteria</taxon>
        <taxon>Pseudomonadati</taxon>
        <taxon>Pseudomonadota</taxon>
        <taxon>Gammaproteobacteria</taxon>
        <taxon>sulfur-oxidizing symbionts</taxon>
    </lineage>
</organism>
<name>A0AAU6PH84_9GAMM</name>
<dbReference type="InterPro" id="IPR035093">
    <property type="entry name" value="RelE/ParE_toxin_dom_sf"/>
</dbReference>
<gene>
    <name evidence="1" type="ORF">Ctma_1052</name>
</gene>